<comment type="caution">
    <text evidence="2">The sequence shown here is derived from an EMBL/GenBank/DDBJ whole genome shotgun (WGS) entry which is preliminary data.</text>
</comment>
<keyword evidence="1" id="KW-0472">Membrane</keyword>
<evidence type="ECO:0000256" key="1">
    <source>
        <dbReference type="SAM" id="Phobius"/>
    </source>
</evidence>
<keyword evidence="1" id="KW-0812">Transmembrane</keyword>
<protein>
    <submittedName>
        <fullName evidence="2">Ubiquinol-cytochrome-c reductase complex subunit-domain-containing protein</fullName>
    </submittedName>
</protein>
<proteinExistence type="predicted"/>
<sequence length="86" mass="9469">MSSLPSPQYKSPYGPKYFYQTHVSGITTRAFIRGGLNAGFFGGVALGALIFYASGIPRIQKDIFLNVPVIGRYYPVKEVHPADNPF</sequence>
<dbReference type="GO" id="GO:0005739">
    <property type="term" value="C:mitochondrion"/>
    <property type="evidence" value="ECO:0007669"/>
    <property type="project" value="GOC"/>
</dbReference>
<dbReference type="RefSeq" id="XP_062633617.1">
    <property type="nucleotide sequence ID" value="XM_062782015.1"/>
</dbReference>
<reference evidence="2" key="1">
    <citation type="journal article" date="2023" name="Mol. Phylogenet. Evol.">
        <title>Genome-scale phylogeny and comparative genomics of the fungal order Sordariales.</title>
        <authorList>
            <person name="Hensen N."/>
            <person name="Bonometti L."/>
            <person name="Westerberg I."/>
            <person name="Brannstrom I.O."/>
            <person name="Guillou S."/>
            <person name="Cros-Aarteil S."/>
            <person name="Calhoun S."/>
            <person name="Haridas S."/>
            <person name="Kuo A."/>
            <person name="Mondo S."/>
            <person name="Pangilinan J."/>
            <person name="Riley R."/>
            <person name="LaButti K."/>
            <person name="Andreopoulos B."/>
            <person name="Lipzen A."/>
            <person name="Chen C."/>
            <person name="Yan M."/>
            <person name="Daum C."/>
            <person name="Ng V."/>
            <person name="Clum A."/>
            <person name="Steindorff A."/>
            <person name="Ohm R.A."/>
            <person name="Martin F."/>
            <person name="Silar P."/>
            <person name="Natvig D.O."/>
            <person name="Lalanne C."/>
            <person name="Gautier V."/>
            <person name="Ament-Velasquez S.L."/>
            <person name="Kruys A."/>
            <person name="Hutchinson M.I."/>
            <person name="Powell A.J."/>
            <person name="Barry K."/>
            <person name="Miller A.N."/>
            <person name="Grigoriev I.V."/>
            <person name="Debuchy R."/>
            <person name="Gladieux P."/>
            <person name="Hiltunen Thoren M."/>
            <person name="Johannesson H."/>
        </authorList>
    </citation>
    <scope>NUCLEOTIDE SEQUENCE</scope>
    <source>
        <strain evidence="2">CBS 141.50</strain>
    </source>
</reference>
<accession>A0AAN6UWU3</accession>
<evidence type="ECO:0000313" key="2">
    <source>
        <dbReference type="EMBL" id="KAK4140246.1"/>
    </source>
</evidence>
<dbReference type="InterPro" id="IPR019182">
    <property type="entry name" value="Cytochrome_b-c1_su10_fun"/>
</dbReference>
<keyword evidence="1" id="KW-1133">Transmembrane helix</keyword>
<dbReference type="Proteomes" id="UP001302676">
    <property type="component" value="Unassembled WGS sequence"/>
</dbReference>
<reference evidence="2" key="2">
    <citation type="submission" date="2023-05" db="EMBL/GenBank/DDBJ databases">
        <authorList>
            <consortium name="Lawrence Berkeley National Laboratory"/>
            <person name="Steindorff A."/>
            <person name="Hensen N."/>
            <person name="Bonometti L."/>
            <person name="Westerberg I."/>
            <person name="Brannstrom I.O."/>
            <person name="Guillou S."/>
            <person name="Cros-Aarteil S."/>
            <person name="Calhoun S."/>
            <person name="Haridas S."/>
            <person name="Kuo A."/>
            <person name="Mondo S."/>
            <person name="Pangilinan J."/>
            <person name="Riley R."/>
            <person name="Labutti K."/>
            <person name="Andreopoulos B."/>
            <person name="Lipzen A."/>
            <person name="Chen C."/>
            <person name="Yanf M."/>
            <person name="Daum C."/>
            <person name="Ng V."/>
            <person name="Clum A."/>
            <person name="Ohm R."/>
            <person name="Martin F."/>
            <person name="Silar P."/>
            <person name="Natvig D."/>
            <person name="Lalanne C."/>
            <person name="Gautier V."/>
            <person name="Ament-Velasquez S.L."/>
            <person name="Kruys A."/>
            <person name="Hutchinson M.I."/>
            <person name="Powell A.J."/>
            <person name="Barry K."/>
            <person name="Miller A.N."/>
            <person name="Grigoriev I.V."/>
            <person name="Debuchy R."/>
            <person name="Gladieux P."/>
            <person name="Thoren M.H."/>
            <person name="Johannesson H."/>
        </authorList>
    </citation>
    <scope>NUCLEOTIDE SEQUENCE</scope>
    <source>
        <strain evidence="2">CBS 141.50</strain>
    </source>
</reference>
<dbReference type="PANTHER" id="PTHR28254">
    <property type="entry name" value="CYTOCHROME B-C1 COMPLEX SUBUNIT 10"/>
    <property type="match status" value="1"/>
</dbReference>
<dbReference type="GO" id="GO:0006122">
    <property type="term" value="P:mitochondrial electron transport, ubiquinol to cytochrome c"/>
    <property type="evidence" value="ECO:0007669"/>
    <property type="project" value="InterPro"/>
</dbReference>
<dbReference type="Pfam" id="PF09796">
    <property type="entry name" value="QCR10"/>
    <property type="match status" value="1"/>
</dbReference>
<dbReference type="PANTHER" id="PTHR28254:SF1">
    <property type="entry name" value="CYTOCHROME B-C1 COMPLEX SUBUNIT 10, MITOCHONDRIAL"/>
    <property type="match status" value="1"/>
</dbReference>
<dbReference type="GeneID" id="87818628"/>
<gene>
    <name evidence="2" type="ORF">C8A04DRAFT_32204</name>
</gene>
<dbReference type="EMBL" id="MU853636">
    <property type="protein sequence ID" value="KAK4140246.1"/>
    <property type="molecule type" value="Genomic_DNA"/>
</dbReference>
<keyword evidence="3" id="KW-1185">Reference proteome</keyword>
<dbReference type="AlphaFoldDB" id="A0AAN6UWU3"/>
<organism evidence="2 3">
    <name type="scientific">Dichotomopilus funicola</name>
    <dbReference type="NCBI Taxonomy" id="1934379"/>
    <lineage>
        <taxon>Eukaryota</taxon>
        <taxon>Fungi</taxon>
        <taxon>Dikarya</taxon>
        <taxon>Ascomycota</taxon>
        <taxon>Pezizomycotina</taxon>
        <taxon>Sordariomycetes</taxon>
        <taxon>Sordariomycetidae</taxon>
        <taxon>Sordariales</taxon>
        <taxon>Chaetomiaceae</taxon>
        <taxon>Dichotomopilus</taxon>
    </lineage>
</organism>
<feature type="transmembrane region" description="Helical" evidence="1">
    <location>
        <begin position="30"/>
        <end position="53"/>
    </location>
</feature>
<name>A0AAN6UWU3_9PEZI</name>
<evidence type="ECO:0000313" key="3">
    <source>
        <dbReference type="Proteomes" id="UP001302676"/>
    </source>
</evidence>